<dbReference type="Proteomes" id="UP000072741">
    <property type="component" value="Unassembled WGS sequence"/>
</dbReference>
<dbReference type="PANTHER" id="PTHR38731:SF1">
    <property type="entry name" value="FECR PROTEIN DOMAIN-CONTAINING PROTEIN"/>
    <property type="match status" value="1"/>
</dbReference>
<dbReference type="PATRIC" id="fig|433924.3.peg.1725"/>
<feature type="domain" description="FecR protein" evidence="2">
    <location>
        <begin position="62"/>
        <end position="150"/>
    </location>
</feature>
<evidence type="ECO:0000256" key="1">
    <source>
        <dbReference type="SAM" id="MobiDB-lite"/>
    </source>
</evidence>
<protein>
    <recommendedName>
        <fullName evidence="2">FecR protein domain-containing protein</fullName>
    </recommendedName>
</protein>
<dbReference type="PANTHER" id="PTHR38731">
    <property type="entry name" value="LIPL45-RELATED LIPOPROTEIN-RELATED"/>
    <property type="match status" value="1"/>
</dbReference>
<keyword evidence="4" id="KW-1185">Reference proteome</keyword>
<comment type="caution">
    <text evidence="3">The sequence shown here is derived from an EMBL/GenBank/DDBJ whole genome shotgun (WGS) entry which is preliminary data.</text>
</comment>
<reference evidence="3 4" key="1">
    <citation type="journal article" date="2016" name="Front. Microbiol.">
        <title>Genomic Resource of Rice Seed Associated Bacteria.</title>
        <authorList>
            <person name="Midha S."/>
            <person name="Bansal K."/>
            <person name="Sharma S."/>
            <person name="Kumar N."/>
            <person name="Patil P.P."/>
            <person name="Chaudhry V."/>
            <person name="Patil P.B."/>
        </authorList>
    </citation>
    <scope>NUCLEOTIDE SEQUENCE [LARGE SCALE GENOMIC DNA]</scope>
    <source>
        <strain evidence="3 4">NS331</strain>
    </source>
</reference>
<feature type="region of interest" description="Disordered" evidence="1">
    <location>
        <begin position="51"/>
        <end position="71"/>
    </location>
</feature>
<dbReference type="AlphaFoldDB" id="A0A147HBX1"/>
<evidence type="ECO:0000313" key="4">
    <source>
        <dbReference type="Proteomes" id="UP000072741"/>
    </source>
</evidence>
<evidence type="ECO:0000259" key="2">
    <source>
        <dbReference type="Pfam" id="PF04773"/>
    </source>
</evidence>
<evidence type="ECO:0000313" key="3">
    <source>
        <dbReference type="EMBL" id="KTT27344.1"/>
    </source>
</evidence>
<dbReference type="InterPro" id="IPR006860">
    <property type="entry name" value="FecR"/>
</dbReference>
<sequence length="153" mass="15685">MLAGVLWAVAPPLRAQTAAPPAAAPAAQHAGFIKTVQGTVRLVDAAGQAQPAQPGSALRVSDSVQTGDDGSAGLVLRDGTTLVVGPRSRMDVRDYRFESTAQDGGMLIGLLSGSLRMITGLLGKSHPEAVRVQTQTATIGIRGTDFIVSTEAP</sequence>
<dbReference type="Pfam" id="PF04773">
    <property type="entry name" value="FecR"/>
    <property type="match status" value="1"/>
</dbReference>
<organism evidence="3 4">
    <name type="scientific">Pseudacidovorax intermedius</name>
    <dbReference type="NCBI Taxonomy" id="433924"/>
    <lineage>
        <taxon>Bacteria</taxon>
        <taxon>Pseudomonadati</taxon>
        <taxon>Pseudomonadota</taxon>
        <taxon>Betaproteobacteria</taxon>
        <taxon>Burkholderiales</taxon>
        <taxon>Comamonadaceae</taxon>
        <taxon>Pseudacidovorax</taxon>
    </lineage>
</organism>
<accession>A0A147HBX1</accession>
<name>A0A147HBX1_9BURK</name>
<gene>
    <name evidence="3" type="ORF">NS331_02255</name>
</gene>
<proteinExistence type="predicted"/>
<dbReference type="EMBL" id="LDSL01000018">
    <property type="protein sequence ID" value="KTT27344.1"/>
    <property type="molecule type" value="Genomic_DNA"/>
</dbReference>